<reference evidence="1 2" key="1">
    <citation type="journal article" date="2018" name="PLoS Genet.">
        <title>Population sequencing reveals clonal diversity and ancestral inbreeding in the grapevine cultivar Chardonnay.</title>
        <authorList>
            <person name="Roach M.J."/>
            <person name="Johnson D.L."/>
            <person name="Bohlmann J."/>
            <person name="van Vuuren H.J."/>
            <person name="Jones S.J."/>
            <person name="Pretorius I.S."/>
            <person name="Schmidt S.A."/>
            <person name="Borneman A.R."/>
        </authorList>
    </citation>
    <scope>NUCLEOTIDE SEQUENCE [LARGE SCALE GENOMIC DNA]</scope>
    <source>
        <strain evidence="2">cv. Chardonnay</strain>
        <tissue evidence="1">Leaf</tissue>
    </source>
</reference>
<dbReference type="Proteomes" id="UP000288805">
    <property type="component" value="Unassembled WGS sequence"/>
</dbReference>
<proteinExistence type="predicted"/>
<accession>A0A438HVL2</accession>
<comment type="caution">
    <text evidence="1">The sequence shown here is derived from an EMBL/GenBank/DDBJ whole genome shotgun (WGS) entry which is preliminary data.</text>
</comment>
<sequence>MDNLMKDHCRKLLSETLGIVSNMKHLYASDAMEEVILELQNLFISGQAASDTQLYECKPDLASFLAGLAYMKIVESDKNAKSSAVWELYRMLLSERHWAFVHLAITAFGYFSERTSCDQLWRFVPQNAALSFDLESGDEANEERFTSEFKAFLDKEMTLTVTPSSEQLGLHLKEGLMLKEMVLKMSKVDTEAVECEIMKIDNEKQAYKRRKLPDGISKGMEMLQHGLKVMGDGISEWQQNNFDQKELHNKFLAHYSSLKDVIDHLVGLTGSGLQATGYLLQHSPQACSVLFKKELYNDQKLENLKRAPQ</sequence>
<dbReference type="InterPro" id="IPR027902">
    <property type="entry name" value="DUF4487"/>
</dbReference>
<organism evidence="1 2">
    <name type="scientific">Vitis vinifera</name>
    <name type="common">Grape</name>
    <dbReference type="NCBI Taxonomy" id="29760"/>
    <lineage>
        <taxon>Eukaryota</taxon>
        <taxon>Viridiplantae</taxon>
        <taxon>Streptophyta</taxon>
        <taxon>Embryophyta</taxon>
        <taxon>Tracheophyta</taxon>
        <taxon>Spermatophyta</taxon>
        <taxon>Magnoliopsida</taxon>
        <taxon>eudicotyledons</taxon>
        <taxon>Gunneridae</taxon>
        <taxon>Pentapetalae</taxon>
        <taxon>rosids</taxon>
        <taxon>Vitales</taxon>
        <taxon>Vitaceae</taxon>
        <taxon>Viteae</taxon>
        <taxon>Vitis</taxon>
    </lineage>
</organism>
<name>A0A438HVL2_VITVI</name>
<dbReference type="Pfam" id="PF14868">
    <property type="entry name" value="DUF4487"/>
    <property type="match status" value="1"/>
</dbReference>
<dbReference type="EMBL" id="QGNW01000173">
    <property type="protein sequence ID" value="RVW88430.1"/>
    <property type="molecule type" value="Genomic_DNA"/>
</dbReference>
<dbReference type="PANTHER" id="PTHR36702">
    <property type="entry name" value="HOLLIDAY JUNCTION RESOLVASE"/>
    <property type="match status" value="1"/>
</dbReference>
<dbReference type="AlphaFoldDB" id="A0A438HVL2"/>
<evidence type="ECO:0000313" key="1">
    <source>
        <dbReference type="EMBL" id="RVW88430.1"/>
    </source>
</evidence>
<protein>
    <submittedName>
        <fullName evidence="1">Uncharacterized protein</fullName>
    </submittedName>
</protein>
<gene>
    <name evidence="1" type="ORF">CK203_043901</name>
</gene>
<evidence type="ECO:0000313" key="2">
    <source>
        <dbReference type="Proteomes" id="UP000288805"/>
    </source>
</evidence>
<dbReference type="PANTHER" id="PTHR36702:SF1">
    <property type="entry name" value="HOLLIDAY JUNCTION RESOLVASE"/>
    <property type="match status" value="1"/>
</dbReference>